<dbReference type="CDD" id="cd00159">
    <property type="entry name" value="RhoGAP"/>
    <property type="match status" value="1"/>
</dbReference>
<dbReference type="Gene3D" id="1.10.287.1490">
    <property type="match status" value="1"/>
</dbReference>
<evidence type="ECO:0000259" key="7">
    <source>
        <dbReference type="PROSITE" id="PS50001"/>
    </source>
</evidence>
<dbReference type="SUPFAM" id="SSF47769">
    <property type="entry name" value="SAM/Pointed domain"/>
    <property type="match status" value="1"/>
</dbReference>
<feature type="domain" description="SH2" evidence="7">
    <location>
        <begin position="1414"/>
        <end position="1507"/>
    </location>
</feature>
<feature type="compositionally biased region" description="Low complexity" evidence="6">
    <location>
        <begin position="167"/>
        <end position="217"/>
    </location>
</feature>
<organism evidence="11 12">
    <name type="scientific">Cotesia glomerata</name>
    <name type="common">Lepidopteran parasitic wasp</name>
    <name type="synonym">Apanteles glomeratus</name>
    <dbReference type="NCBI Taxonomy" id="32391"/>
    <lineage>
        <taxon>Eukaryota</taxon>
        <taxon>Metazoa</taxon>
        <taxon>Ecdysozoa</taxon>
        <taxon>Arthropoda</taxon>
        <taxon>Hexapoda</taxon>
        <taxon>Insecta</taxon>
        <taxon>Pterygota</taxon>
        <taxon>Neoptera</taxon>
        <taxon>Endopterygota</taxon>
        <taxon>Hymenoptera</taxon>
        <taxon>Apocrita</taxon>
        <taxon>Ichneumonoidea</taxon>
        <taxon>Braconidae</taxon>
        <taxon>Microgastrinae</taxon>
        <taxon>Cotesia</taxon>
    </lineage>
</organism>
<dbReference type="PROSITE" id="PS50105">
    <property type="entry name" value="SAM_DOMAIN"/>
    <property type="match status" value="1"/>
</dbReference>
<dbReference type="Proteomes" id="UP000826195">
    <property type="component" value="Unassembled WGS sequence"/>
</dbReference>
<feature type="compositionally biased region" description="Polar residues" evidence="6">
    <location>
        <begin position="297"/>
        <end position="323"/>
    </location>
</feature>
<feature type="compositionally biased region" description="Low complexity" evidence="6">
    <location>
        <begin position="749"/>
        <end position="779"/>
    </location>
</feature>
<dbReference type="SUPFAM" id="SSF55550">
    <property type="entry name" value="SH2 domain"/>
    <property type="match status" value="2"/>
</dbReference>
<feature type="domain" description="Rho-GAP" evidence="10">
    <location>
        <begin position="869"/>
        <end position="1064"/>
    </location>
</feature>
<dbReference type="InterPro" id="IPR013761">
    <property type="entry name" value="SAM/pointed_sf"/>
</dbReference>
<keyword evidence="1" id="KW-0343">GTPase activation</keyword>
<evidence type="ECO:0000256" key="3">
    <source>
        <dbReference type="ARBA" id="ARBA00022833"/>
    </source>
</evidence>
<evidence type="ECO:0000259" key="8">
    <source>
        <dbReference type="PROSITE" id="PS50081"/>
    </source>
</evidence>
<dbReference type="CDD" id="cd20830">
    <property type="entry name" value="C1_PIK3R-like_rpt2"/>
    <property type="match status" value="1"/>
</dbReference>
<feature type="compositionally biased region" description="Basic and acidic residues" evidence="6">
    <location>
        <begin position="271"/>
        <end position="286"/>
    </location>
</feature>
<dbReference type="FunFam" id="3.30.505.10:FF:000100">
    <property type="entry name" value="phosphatidylinositol 3-kinase regulatory subunit gamma"/>
    <property type="match status" value="1"/>
</dbReference>
<dbReference type="SUPFAM" id="SSF48350">
    <property type="entry name" value="GTPase activation domain, GAP"/>
    <property type="match status" value="1"/>
</dbReference>
<dbReference type="InterPro" id="IPR000980">
    <property type="entry name" value="SH2"/>
</dbReference>
<dbReference type="InterPro" id="IPR008936">
    <property type="entry name" value="Rho_GTPase_activation_prot"/>
</dbReference>
<dbReference type="Pfam" id="PF00620">
    <property type="entry name" value="RhoGAP"/>
    <property type="match status" value="1"/>
</dbReference>
<evidence type="ECO:0000256" key="4">
    <source>
        <dbReference type="PROSITE-ProRule" id="PRU00191"/>
    </source>
</evidence>
<protein>
    <recommendedName>
        <fullName evidence="13">Phosphatidylinositol 3-kinase regulatory subunit alpha</fullName>
    </recommendedName>
</protein>
<evidence type="ECO:0000256" key="5">
    <source>
        <dbReference type="SAM" id="Coils"/>
    </source>
</evidence>
<dbReference type="PRINTS" id="PR00401">
    <property type="entry name" value="SH2DOMAIN"/>
</dbReference>
<dbReference type="FunFam" id="1.10.150.50:FF:000146">
    <property type="entry name" value="Phosphatidylinositol 3-kinase regulatory subunit alpha-like Protein"/>
    <property type="match status" value="1"/>
</dbReference>
<accession>A0AAV7I3J5</accession>
<dbReference type="PANTHER" id="PTHR46075">
    <property type="entry name" value="CHIMERIN FAMILY MEMBER"/>
    <property type="match status" value="1"/>
</dbReference>
<dbReference type="Pfam" id="PF16454">
    <property type="entry name" value="PI3K_P85_iSH2"/>
    <property type="match status" value="1"/>
</dbReference>
<keyword evidence="4" id="KW-0727">SH2 domain</keyword>
<dbReference type="SUPFAM" id="SSF57889">
    <property type="entry name" value="Cysteine-rich domain"/>
    <property type="match status" value="1"/>
</dbReference>
<feature type="region of interest" description="Disordered" evidence="6">
    <location>
        <begin position="159"/>
        <end position="226"/>
    </location>
</feature>
<dbReference type="SMART" id="SM00454">
    <property type="entry name" value="SAM"/>
    <property type="match status" value="1"/>
</dbReference>
<dbReference type="Pfam" id="PF00130">
    <property type="entry name" value="C1_1"/>
    <property type="match status" value="1"/>
</dbReference>
<dbReference type="SMART" id="SM00109">
    <property type="entry name" value="C1"/>
    <property type="match status" value="1"/>
</dbReference>
<feature type="region of interest" description="Disordered" evidence="6">
    <location>
        <begin position="269"/>
        <end position="384"/>
    </location>
</feature>
<dbReference type="InterPro" id="IPR051854">
    <property type="entry name" value="Rho-type_GAP"/>
</dbReference>
<dbReference type="Gene3D" id="3.30.60.20">
    <property type="match status" value="1"/>
</dbReference>
<evidence type="ECO:0000313" key="11">
    <source>
        <dbReference type="EMBL" id="KAH0540539.1"/>
    </source>
</evidence>
<dbReference type="PROSITE" id="PS00479">
    <property type="entry name" value="ZF_DAG_PE_1"/>
    <property type="match status" value="1"/>
</dbReference>
<feature type="compositionally biased region" description="Polar residues" evidence="6">
    <location>
        <begin position="739"/>
        <end position="748"/>
    </location>
</feature>
<dbReference type="GO" id="GO:0005096">
    <property type="term" value="F:GTPase activator activity"/>
    <property type="evidence" value="ECO:0007669"/>
    <property type="project" value="UniProtKB-KW"/>
</dbReference>
<sequence>MKQTANSPTTAQVQSLVLIGRIRQDLYRRSAESDPVIVEDHNSCSTRSLISSSEIKDQHHNSSPKKDDHQQDSKAKTPPGMSRILEVDADNYMLRKGSSSSSGTSNGVVVTSTTTSGPMSSVVPNLVTTSPTTGNTNNTISPSSNIVADTIVIGAQSEHSQSRFTLNNSNSNSTNNNNNNISNNTNNNNNNSNNSNSNNNWKSNNSSSSLYSSSESGSGSGSDVTGIVTPDYNNSIKNSISSSTSTCENSACASSPGNETGQSLTSFTAQHHPEQPHGNGDLEKRSSRSRGGATGVQRRSASQTQMSNTTVGSCDSTSPILSANNTNITTCTTSSSSTTTTTTSITINTSSSTSTSNSTVSTTITTSNSKSISTSNTDNSSSNSSSAALLTSSCYGHQGNGKTRLPEKIFDTVLFNALTTQNLLQNNTNSNNNINNKAQLTDIQLMKFSDNNSRIKSSEWTVENAGSELNVDSNSIQLQLKQQHVSCARPLSFHRHMCWCTSASKVVLVPTNSSNEQQTNVDKVDRLIELPGVDSGQVLKVKESFNNCDEQQLLTRSNNIVNYKSINGIICNTRNSNGVVDNNNANNKQFKILNTHHRHNNVIDSNKFSSLCCCMCGSICPTECHACFHIVCKEFSGQHLCQWIPKGHALPGQVYDVEKPVNEWTSLNVVEWMSALNLYRYADVFKSKDIKGADLIHLDRDKLMNMGIKDEFHQKNILVCIEELCRPSSLPALPASAADNSTNKSQQLTINNDITSTNNSNTGSDHPSLSLSSTSLSSSSSSSSVALAAATTNDAVNNQKHNLIPHSFSVLERCDKCHKYLRGLLHQGFLCQDCGLVAHRTCSATGLPTACIPSDQESRANRLVSVFGLALCSQFDTKVRSAPILVERCTRVLEERAFNDLSLDLYKVYYNSPPNEQTLELRQKLNQDVCNTDLSSYSLQCIASVLKKFLRELPDPVIPVQWYDRFLEVSGLKNDEQCAVRLNQLVTELPEHHRSTLYYLMAHFCRICKLQHTRGFTEPPTILVQVLCHIFLRPPWERIIQVVHNTEAHIRIMELLLLHGNWGERLPEFANPPRLPPRKVSRPQFPVHEQFNTMDDDNVISDRQICIDNKEHQTHRPRTLQDAEWYWGDITRDDVNEMMIDAPDGTFLVRNASSKGGEYTLTLRKGSTNKLIKICHRNGKYGFSEPYNFHSVIELVDYYRNCSLAQYNSTLDIKLLYPVSRFQQDDEITSTTKDMPDVIKKLIDLNKKVEVQTKKYQEYASEYHKTAYEVQMKRQALEAFCEAIKLFEEQSKLQDKYQEEAQPHEISTLTDNAELLRSRLKSLEDSRDQLEESLRTQVTYNRSLEREMHKLKPDLIELTRSQDKYSLWLRNHGMKQSRIDQLTSNHALSNQFGGDSVLGDLQEVDLVHYNEATWLYLEGSRTDADILLSGRPNGTFLVRKSRTGQYALSIMCNGTVNHCIIYATERGYGFAEPYNIHNTLKDLVLHYATNSLEEHNESLNTTLMYPALAPLPSLGHRQTQQIISQNQNHLDMVNSLRMGG</sequence>
<feature type="region of interest" description="Disordered" evidence="6">
    <location>
        <begin position="52"/>
        <end position="143"/>
    </location>
</feature>
<dbReference type="InterPro" id="IPR002219">
    <property type="entry name" value="PKC_DAG/PE"/>
</dbReference>
<evidence type="ECO:0000259" key="10">
    <source>
        <dbReference type="PROSITE" id="PS50238"/>
    </source>
</evidence>
<dbReference type="InterPro" id="IPR032498">
    <property type="entry name" value="PI3K_P85_iSH2"/>
</dbReference>
<dbReference type="FunFam" id="3.30.505.10:FF:000014">
    <property type="entry name" value="Phosphatidylinositol 3-kinase regulatory subunit alpha"/>
    <property type="match status" value="1"/>
</dbReference>
<keyword evidence="12" id="KW-1185">Reference proteome</keyword>
<dbReference type="Pfam" id="PF00017">
    <property type="entry name" value="SH2"/>
    <property type="match status" value="2"/>
</dbReference>
<dbReference type="InterPro" id="IPR046349">
    <property type="entry name" value="C1-like_sf"/>
</dbReference>
<dbReference type="Pfam" id="PF07647">
    <property type="entry name" value="SAM_2"/>
    <property type="match status" value="1"/>
</dbReference>
<name>A0AAV7I3J5_COTGL</name>
<keyword evidence="2" id="KW-0479">Metal-binding</keyword>
<evidence type="ECO:0000256" key="2">
    <source>
        <dbReference type="ARBA" id="ARBA00022723"/>
    </source>
</evidence>
<dbReference type="Gene3D" id="1.10.150.50">
    <property type="entry name" value="Transcription Factor, Ets-1"/>
    <property type="match status" value="1"/>
</dbReference>
<dbReference type="Gene3D" id="3.30.505.10">
    <property type="entry name" value="SH2 domain"/>
    <property type="match status" value="2"/>
</dbReference>
<evidence type="ECO:0000313" key="12">
    <source>
        <dbReference type="Proteomes" id="UP000826195"/>
    </source>
</evidence>
<dbReference type="PROSITE" id="PS50001">
    <property type="entry name" value="SH2"/>
    <property type="match status" value="2"/>
</dbReference>
<keyword evidence="5" id="KW-0175">Coiled coil</keyword>
<evidence type="ECO:0000256" key="6">
    <source>
        <dbReference type="SAM" id="MobiDB-lite"/>
    </source>
</evidence>
<feature type="compositionally biased region" description="Basic and acidic residues" evidence="6">
    <location>
        <begin position="54"/>
        <end position="75"/>
    </location>
</feature>
<feature type="domain" description="Phorbol-ester/DAG-type" evidence="8">
    <location>
        <begin position="800"/>
        <end position="851"/>
    </location>
</feature>
<comment type="caution">
    <text evidence="11">The sequence shown here is derived from an EMBL/GenBank/DDBJ whole genome shotgun (WGS) entry which is preliminary data.</text>
</comment>
<dbReference type="InterPro" id="IPR000198">
    <property type="entry name" value="RhoGAP_dom"/>
</dbReference>
<feature type="compositionally biased region" description="Low complexity" evidence="6">
    <location>
        <begin position="97"/>
        <end position="143"/>
    </location>
</feature>
<keyword evidence="3" id="KW-0862">Zinc</keyword>
<evidence type="ECO:0000256" key="1">
    <source>
        <dbReference type="ARBA" id="ARBA00022468"/>
    </source>
</evidence>
<reference evidence="11 12" key="1">
    <citation type="journal article" date="2021" name="J. Hered.">
        <title>A chromosome-level genome assembly of the parasitoid wasp, Cotesia glomerata (Hymenoptera: Braconidae).</title>
        <authorList>
            <person name="Pinto B.J."/>
            <person name="Weis J.J."/>
            <person name="Gamble T."/>
            <person name="Ode P.J."/>
            <person name="Paul R."/>
            <person name="Zaspel J.M."/>
        </authorList>
    </citation>
    <scope>NUCLEOTIDE SEQUENCE [LARGE SCALE GENOMIC DNA]</scope>
    <source>
        <strain evidence="11">CgM1</strain>
    </source>
</reference>
<feature type="domain" description="SH2" evidence="7">
    <location>
        <begin position="1125"/>
        <end position="1219"/>
    </location>
</feature>
<dbReference type="InterPro" id="IPR001660">
    <property type="entry name" value="SAM"/>
</dbReference>
<dbReference type="SMART" id="SM00324">
    <property type="entry name" value="RhoGAP"/>
    <property type="match status" value="1"/>
</dbReference>
<evidence type="ECO:0000259" key="9">
    <source>
        <dbReference type="PROSITE" id="PS50105"/>
    </source>
</evidence>
<dbReference type="PANTHER" id="PTHR46075:SF5">
    <property type="entry name" value="PHOSPHATIDYLINOSITOL 3-KINASE REGULATORY SUBUNIT ALPHA"/>
    <property type="match status" value="1"/>
</dbReference>
<dbReference type="SMART" id="SM00252">
    <property type="entry name" value="SH2"/>
    <property type="match status" value="2"/>
</dbReference>
<proteinExistence type="predicted"/>
<feature type="domain" description="SAM" evidence="9">
    <location>
        <begin position="664"/>
        <end position="727"/>
    </location>
</feature>
<dbReference type="PROSITE" id="PS50238">
    <property type="entry name" value="RHOGAP"/>
    <property type="match status" value="1"/>
</dbReference>
<feature type="region of interest" description="Disordered" evidence="6">
    <location>
        <begin position="736"/>
        <end position="779"/>
    </location>
</feature>
<dbReference type="CDD" id="cd12923">
    <property type="entry name" value="iSH2_PI3K_IA_R"/>
    <property type="match status" value="1"/>
</dbReference>
<dbReference type="InterPro" id="IPR035022">
    <property type="entry name" value="PI3kinase_P85_nSH2"/>
</dbReference>
<dbReference type="GO" id="GO:0007165">
    <property type="term" value="P:signal transduction"/>
    <property type="evidence" value="ECO:0007669"/>
    <property type="project" value="InterPro"/>
</dbReference>
<dbReference type="GO" id="GO:0046872">
    <property type="term" value="F:metal ion binding"/>
    <property type="evidence" value="ECO:0007669"/>
    <property type="project" value="UniProtKB-KW"/>
</dbReference>
<dbReference type="Gene3D" id="1.10.555.10">
    <property type="entry name" value="Rho GTPase activation protein"/>
    <property type="match status" value="1"/>
</dbReference>
<evidence type="ECO:0008006" key="13">
    <source>
        <dbReference type="Google" id="ProtNLM"/>
    </source>
</evidence>
<dbReference type="PRINTS" id="PR00678">
    <property type="entry name" value="PI3KINASEP85"/>
</dbReference>
<dbReference type="CDD" id="cd09942">
    <property type="entry name" value="SH2_nSH2_p85_like"/>
    <property type="match status" value="1"/>
</dbReference>
<dbReference type="EMBL" id="JAHXZJ010002609">
    <property type="protein sequence ID" value="KAH0540539.1"/>
    <property type="molecule type" value="Genomic_DNA"/>
</dbReference>
<feature type="coiled-coil region" evidence="5">
    <location>
        <begin position="1306"/>
        <end position="1333"/>
    </location>
</feature>
<dbReference type="InterPro" id="IPR036860">
    <property type="entry name" value="SH2_dom_sf"/>
</dbReference>
<feature type="compositionally biased region" description="Low complexity" evidence="6">
    <location>
        <begin position="324"/>
        <end position="384"/>
    </location>
</feature>
<dbReference type="PROSITE" id="PS50081">
    <property type="entry name" value="ZF_DAG_PE_2"/>
    <property type="match status" value="1"/>
</dbReference>
<gene>
    <name evidence="11" type="ORF">KQX54_018187</name>
</gene>